<dbReference type="SMART" id="SM00256">
    <property type="entry name" value="FBOX"/>
    <property type="match status" value="1"/>
</dbReference>
<dbReference type="EMBL" id="CM029041">
    <property type="protein sequence ID" value="KAG2628771.1"/>
    <property type="molecule type" value="Genomic_DNA"/>
</dbReference>
<evidence type="ECO:0000313" key="2">
    <source>
        <dbReference type="EMBL" id="KAG2628771.1"/>
    </source>
</evidence>
<accession>A0A8T0UWS3</accession>
<name>A0A8T0UWS3_PANVG</name>
<comment type="caution">
    <text evidence="2">The sequence shown here is derived from an EMBL/GenBank/DDBJ whole genome shotgun (WGS) entry which is preliminary data.</text>
</comment>
<dbReference type="SUPFAM" id="SSF81383">
    <property type="entry name" value="F-box domain"/>
    <property type="match status" value="1"/>
</dbReference>
<proteinExistence type="predicted"/>
<dbReference type="AlphaFoldDB" id="A0A8T0UWS3"/>
<dbReference type="InterPro" id="IPR036047">
    <property type="entry name" value="F-box-like_dom_sf"/>
</dbReference>
<reference evidence="2" key="1">
    <citation type="submission" date="2020-05" db="EMBL/GenBank/DDBJ databases">
        <title>WGS assembly of Panicum virgatum.</title>
        <authorList>
            <person name="Lovell J.T."/>
            <person name="Jenkins J."/>
            <person name="Shu S."/>
            <person name="Juenger T.E."/>
            <person name="Schmutz J."/>
        </authorList>
    </citation>
    <scope>NUCLEOTIDE SEQUENCE</scope>
    <source>
        <strain evidence="2">AP13</strain>
    </source>
</reference>
<feature type="non-terminal residue" evidence="2">
    <location>
        <position position="352"/>
    </location>
</feature>
<organism evidence="2 3">
    <name type="scientific">Panicum virgatum</name>
    <name type="common">Blackwell switchgrass</name>
    <dbReference type="NCBI Taxonomy" id="38727"/>
    <lineage>
        <taxon>Eukaryota</taxon>
        <taxon>Viridiplantae</taxon>
        <taxon>Streptophyta</taxon>
        <taxon>Embryophyta</taxon>
        <taxon>Tracheophyta</taxon>
        <taxon>Spermatophyta</taxon>
        <taxon>Magnoliopsida</taxon>
        <taxon>Liliopsida</taxon>
        <taxon>Poales</taxon>
        <taxon>Poaceae</taxon>
        <taxon>PACMAD clade</taxon>
        <taxon>Panicoideae</taxon>
        <taxon>Panicodae</taxon>
        <taxon>Paniceae</taxon>
        <taxon>Panicinae</taxon>
        <taxon>Panicum</taxon>
        <taxon>Panicum sect. Hiantes</taxon>
    </lineage>
</organism>
<keyword evidence="3" id="KW-1185">Reference proteome</keyword>
<dbReference type="Pfam" id="PF00646">
    <property type="entry name" value="F-box"/>
    <property type="match status" value="1"/>
</dbReference>
<evidence type="ECO:0000259" key="1">
    <source>
        <dbReference type="SMART" id="SM00256"/>
    </source>
</evidence>
<evidence type="ECO:0000313" key="3">
    <source>
        <dbReference type="Proteomes" id="UP000823388"/>
    </source>
</evidence>
<gene>
    <name evidence="2" type="ORF">PVAP13_3KG241800</name>
</gene>
<feature type="domain" description="F-box" evidence="1">
    <location>
        <begin position="22"/>
        <end position="61"/>
    </location>
</feature>
<dbReference type="InterPro" id="IPR001810">
    <property type="entry name" value="F-box_dom"/>
</dbReference>
<dbReference type="PANTHER" id="PTHR31111:SF133">
    <property type="entry name" value="OS07G0196600 PROTEIN"/>
    <property type="match status" value="1"/>
</dbReference>
<dbReference type="PANTHER" id="PTHR31111">
    <property type="entry name" value="BNAA05G37150D PROTEIN-RELATED"/>
    <property type="match status" value="1"/>
</dbReference>
<dbReference type="Proteomes" id="UP000823388">
    <property type="component" value="Chromosome 3K"/>
</dbReference>
<sequence length="352" mass="38923">MAPAGPRSPARKRIKTAPGVTLPPDMMFEVFLNLPASSVCRFRAVCRSCRRSWHVDVVDLAGTVARRTRTPVAEGGAKELLTCGDLACLVGADDGIARVLDPGAVTVLPHGLSEENKAGEGWGRRESFHVVAHAFGRVSSTGEYKLLRLVRLLRYTPARGGGLLAEVLTLDGDARWRTRRSPPVVVAADRMDSMVVVDGIVYFLAAQIGQLPFVVNNSLSVQPAGSIASFNLEAEDWMPILRGSLNGRQPPLLTLTELNGFLVTVHSDRRQQSPMDLWFLIDLKRETWVKRYSIWLDVCPQRRVFSAHPLFADDRKILLWVRPKGVLMVYDLQTGSCMDLDHINCVAVGLYK</sequence>
<protein>
    <recommendedName>
        <fullName evidence="1">F-box domain-containing protein</fullName>
    </recommendedName>
</protein>